<evidence type="ECO:0000313" key="2">
    <source>
        <dbReference type="EMBL" id="EPX71759.1"/>
    </source>
</evidence>
<feature type="compositionally biased region" description="Polar residues" evidence="1">
    <location>
        <begin position="45"/>
        <end position="55"/>
    </location>
</feature>
<evidence type="ECO:0000313" key="3">
    <source>
        <dbReference type="Proteomes" id="UP000016088"/>
    </source>
</evidence>
<dbReference type="HOGENOM" id="CLU_2868888_0_0_1"/>
<sequence length="64" mass="6966">MRNNYNPVSDSDDSFKVLNGEKSDARSSDGTGTPPPYSVLRKFTDSGNSDGSTSESARIFGLFW</sequence>
<reference evidence="2 3" key="1">
    <citation type="journal article" date="2011" name="Science">
        <title>Comparative functional genomics of the fission yeasts.</title>
        <authorList>
            <person name="Rhind N."/>
            <person name="Chen Z."/>
            <person name="Yassour M."/>
            <person name="Thompson D.A."/>
            <person name="Haas B.J."/>
            <person name="Habib N."/>
            <person name="Wapinski I."/>
            <person name="Roy S."/>
            <person name="Lin M.F."/>
            <person name="Heiman D.I."/>
            <person name="Young S.K."/>
            <person name="Furuya K."/>
            <person name="Guo Y."/>
            <person name="Pidoux A."/>
            <person name="Chen H.M."/>
            <person name="Robbertse B."/>
            <person name="Goldberg J.M."/>
            <person name="Aoki K."/>
            <person name="Bayne E.H."/>
            <person name="Berlin A.M."/>
            <person name="Desjardins C.A."/>
            <person name="Dobbs E."/>
            <person name="Dukaj L."/>
            <person name="Fan L."/>
            <person name="FitzGerald M.G."/>
            <person name="French C."/>
            <person name="Gujja S."/>
            <person name="Hansen K."/>
            <person name="Keifenheim D."/>
            <person name="Levin J.Z."/>
            <person name="Mosher R.A."/>
            <person name="Mueller C.A."/>
            <person name="Pfiffner J."/>
            <person name="Priest M."/>
            <person name="Russ C."/>
            <person name="Smialowska A."/>
            <person name="Swoboda P."/>
            <person name="Sykes S.M."/>
            <person name="Vaughn M."/>
            <person name="Vengrova S."/>
            <person name="Yoder R."/>
            <person name="Zeng Q."/>
            <person name="Allshire R."/>
            <person name="Baulcombe D."/>
            <person name="Birren B.W."/>
            <person name="Brown W."/>
            <person name="Ekwall K."/>
            <person name="Kellis M."/>
            <person name="Leatherwood J."/>
            <person name="Levin H."/>
            <person name="Margalit H."/>
            <person name="Martienssen R."/>
            <person name="Nieduszynski C.A."/>
            <person name="Spatafora J.W."/>
            <person name="Friedman N."/>
            <person name="Dalgaard J.Z."/>
            <person name="Baumann P."/>
            <person name="Niki H."/>
            <person name="Regev A."/>
            <person name="Nusbaum C."/>
        </authorList>
    </citation>
    <scope>NUCLEOTIDE SEQUENCE [LARGE SCALE GENOMIC DNA]</scope>
    <source>
        <strain evidence="3">yFS286</strain>
    </source>
</reference>
<protein>
    <submittedName>
        <fullName evidence="2">Uncharacterized protein</fullName>
    </submittedName>
</protein>
<dbReference type="VEuPathDB" id="FungiDB:SOCG_03695"/>
<accession>S9RCA8</accession>
<organism evidence="2 3">
    <name type="scientific">Schizosaccharomyces octosporus (strain yFS286)</name>
    <name type="common">Fission yeast</name>
    <name type="synonym">Octosporomyces octosporus</name>
    <dbReference type="NCBI Taxonomy" id="483514"/>
    <lineage>
        <taxon>Eukaryota</taxon>
        <taxon>Fungi</taxon>
        <taxon>Dikarya</taxon>
        <taxon>Ascomycota</taxon>
        <taxon>Taphrinomycotina</taxon>
        <taxon>Schizosaccharomycetes</taxon>
        <taxon>Schizosaccharomycetales</taxon>
        <taxon>Schizosaccharomycetaceae</taxon>
        <taxon>Schizosaccharomyces</taxon>
    </lineage>
</organism>
<keyword evidence="3" id="KW-1185">Reference proteome</keyword>
<name>S9RCA8_SCHOY</name>
<evidence type="ECO:0000256" key="1">
    <source>
        <dbReference type="SAM" id="MobiDB-lite"/>
    </source>
</evidence>
<feature type="compositionally biased region" description="Basic and acidic residues" evidence="1">
    <location>
        <begin position="13"/>
        <end position="27"/>
    </location>
</feature>
<dbReference type="Proteomes" id="UP000016088">
    <property type="component" value="Unassembled WGS sequence"/>
</dbReference>
<dbReference type="RefSeq" id="XP_013019061.1">
    <property type="nucleotide sequence ID" value="XM_013163607.1"/>
</dbReference>
<dbReference type="AlphaFoldDB" id="S9RCA8"/>
<feature type="region of interest" description="Disordered" evidence="1">
    <location>
        <begin position="1"/>
        <end position="55"/>
    </location>
</feature>
<gene>
    <name evidence="2" type="ORF">SOCG_03695</name>
</gene>
<dbReference type="GeneID" id="25032665"/>
<proteinExistence type="predicted"/>
<dbReference type="EMBL" id="KE503207">
    <property type="protein sequence ID" value="EPX71759.1"/>
    <property type="molecule type" value="Genomic_DNA"/>
</dbReference>